<dbReference type="SUPFAM" id="SSF47781">
    <property type="entry name" value="RuvA domain 2-like"/>
    <property type="match status" value="1"/>
</dbReference>
<evidence type="ECO:0000256" key="1">
    <source>
        <dbReference type="ARBA" id="ARBA00006525"/>
    </source>
</evidence>
<comment type="caution">
    <text evidence="4">The sequence shown here is derived from an EMBL/GenBank/DDBJ whole genome shotgun (WGS) entry which is preliminary data.</text>
</comment>
<dbReference type="RefSeq" id="WP_176966469.1">
    <property type="nucleotide sequence ID" value="NZ_FNUE01000001.1"/>
</dbReference>
<evidence type="ECO:0000259" key="2">
    <source>
        <dbReference type="Pfam" id="PF02481"/>
    </source>
</evidence>
<dbReference type="EMBL" id="FNUE01000001">
    <property type="protein sequence ID" value="SEE15396.1"/>
    <property type="molecule type" value="Genomic_DNA"/>
</dbReference>
<reference evidence="5 7" key="2">
    <citation type="submission" date="2016-10" db="EMBL/GenBank/DDBJ databases">
        <authorList>
            <person name="Varghese N."/>
            <person name="Submissions S."/>
        </authorList>
    </citation>
    <scope>NUCLEOTIDE SEQUENCE [LARGE SCALE GENOMIC DNA]</scope>
    <source>
        <strain evidence="5 7">DSW-5</strain>
    </source>
</reference>
<keyword evidence="7" id="KW-1185">Reference proteome</keyword>
<dbReference type="Pfam" id="PF17782">
    <property type="entry name" value="WHD_DprA"/>
    <property type="match status" value="1"/>
</dbReference>
<dbReference type="InterPro" id="IPR041614">
    <property type="entry name" value="DprA_WH"/>
</dbReference>
<dbReference type="Proteomes" id="UP000037716">
    <property type="component" value="Unassembled WGS sequence"/>
</dbReference>
<evidence type="ECO:0000313" key="4">
    <source>
        <dbReference type="EMBL" id="KOY51254.1"/>
    </source>
</evidence>
<dbReference type="GO" id="GO:0009294">
    <property type="term" value="P:DNA-mediated transformation"/>
    <property type="evidence" value="ECO:0007669"/>
    <property type="project" value="InterPro"/>
</dbReference>
<gene>
    <name evidence="4" type="ORF">I602_814</name>
    <name evidence="5" type="ORF">SAMN05444353_0964</name>
</gene>
<accession>A0A0N0CF19</accession>
<reference evidence="4 6" key="1">
    <citation type="submission" date="2015-07" db="EMBL/GenBank/DDBJ databases">
        <title>Genome of Polaribacter dokdonenesis DSW-5, isolated from seawater off Dokdo in Korea.</title>
        <authorList>
            <person name="Yoon K."/>
            <person name="Song J.Y."/>
            <person name="Kim J.F."/>
        </authorList>
    </citation>
    <scope>NUCLEOTIDE SEQUENCE [LARGE SCALE GENOMIC DNA]</scope>
    <source>
        <strain evidence="4 6">DSW-5</strain>
    </source>
</reference>
<evidence type="ECO:0000313" key="6">
    <source>
        <dbReference type="Proteomes" id="UP000037716"/>
    </source>
</evidence>
<feature type="domain" description="DprA winged helix" evidence="3">
    <location>
        <begin position="311"/>
        <end position="363"/>
    </location>
</feature>
<sequence length="368" mass="41607">MKDEKLLAVLRLQKSKAIGDILAKKLIATTGDVENIFTQKASTLEKINGIGSHALKHLFDKENLEKAQNELKYIRDNNISYTYFLEDDYPQNLINCIDSPILLFKDGNIDFSNNSKFISIVGTRNMSSYGSQFCNQLIKDLKQYNPIIVSGFAYGVDICAHKAAIENNLQTIAVLAHGFEQIYPKVHKKYIHQVNENGGFLTEFWSEEQPLRENFLRRNRIVAGISKATIIIESAEKGGSLVTADIANSYNRDIFALPGRATDVYSKGCNNLIKNNKATLLTSADDVVKMLNWDLNSTETKIIQKQLFIELNENEQKIYDFLFEKGQQLLDVIALECNIPIFQLSSILLQMELKGVLKPLPGKMFEII</sequence>
<evidence type="ECO:0000313" key="5">
    <source>
        <dbReference type="EMBL" id="SEE15396.1"/>
    </source>
</evidence>
<dbReference type="InterPro" id="IPR003488">
    <property type="entry name" value="DprA"/>
</dbReference>
<dbReference type="InterPro" id="IPR036388">
    <property type="entry name" value="WH-like_DNA-bd_sf"/>
</dbReference>
<dbReference type="Pfam" id="PF02481">
    <property type="entry name" value="DNA_processg_A"/>
    <property type="match status" value="1"/>
</dbReference>
<organism evidence="4 6">
    <name type="scientific">Polaribacter dokdonensis DSW-5</name>
    <dbReference type="NCBI Taxonomy" id="1300348"/>
    <lineage>
        <taxon>Bacteria</taxon>
        <taxon>Pseudomonadati</taxon>
        <taxon>Bacteroidota</taxon>
        <taxon>Flavobacteriia</taxon>
        <taxon>Flavobacteriales</taxon>
        <taxon>Flavobacteriaceae</taxon>
    </lineage>
</organism>
<dbReference type="AlphaFoldDB" id="A0A0N0CF19"/>
<feature type="domain" description="Smf/DprA SLOG" evidence="2">
    <location>
        <begin position="82"/>
        <end position="291"/>
    </location>
</feature>
<proteinExistence type="inferred from homology"/>
<dbReference type="InterPro" id="IPR010994">
    <property type="entry name" value="RuvA_2-like"/>
</dbReference>
<dbReference type="STRING" id="1300348.I602_814"/>
<comment type="similarity">
    <text evidence="1">Belongs to the DprA/Smf family.</text>
</comment>
<name>A0A0N0CF19_9FLAO</name>
<evidence type="ECO:0000313" key="7">
    <source>
        <dbReference type="Proteomes" id="UP000183071"/>
    </source>
</evidence>
<dbReference type="Gene3D" id="3.40.50.450">
    <property type="match status" value="1"/>
</dbReference>
<dbReference type="InterPro" id="IPR057666">
    <property type="entry name" value="DrpA_SLOG"/>
</dbReference>
<evidence type="ECO:0000259" key="3">
    <source>
        <dbReference type="Pfam" id="PF17782"/>
    </source>
</evidence>
<dbReference type="PANTHER" id="PTHR43022:SF1">
    <property type="entry name" value="PROTEIN SMF"/>
    <property type="match status" value="1"/>
</dbReference>
<dbReference type="PATRIC" id="fig|1300348.6.peg.813"/>
<dbReference type="NCBIfam" id="TIGR00732">
    <property type="entry name" value="dprA"/>
    <property type="match status" value="1"/>
</dbReference>
<dbReference type="EMBL" id="LGBR01000001">
    <property type="protein sequence ID" value="KOY51254.1"/>
    <property type="molecule type" value="Genomic_DNA"/>
</dbReference>
<dbReference type="Proteomes" id="UP000183071">
    <property type="component" value="Unassembled WGS sequence"/>
</dbReference>
<protein>
    <submittedName>
        <fullName evidence="5">DNA processing protein</fullName>
    </submittedName>
    <submittedName>
        <fullName evidence="4">Smf protein DNA processing chain A</fullName>
    </submittedName>
</protein>
<dbReference type="Gene3D" id="1.10.10.10">
    <property type="entry name" value="Winged helix-like DNA-binding domain superfamily/Winged helix DNA-binding domain"/>
    <property type="match status" value="1"/>
</dbReference>
<dbReference type="SUPFAM" id="SSF102405">
    <property type="entry name" value="MCP/YpsA-like"/>
    <property type="match status" value="1"/>
</dbReference>
<dbReference type="PANTHER" id="PTHR43022">
    <property type="entry name" value="PROTEIN SMF"/>
    <property type="match status" value="1"/>
</dbReference>